<accession>A0A8H2HMZ3</accession>
<dbReference type="AlphaFoldDB" id="A0A8H2HMZ3"/>
<keyword evidence="2" id="KW-0732">Signal</keyword>
<keyword evidence="1" id="KW-0175">Coiled coil</keyword>
<comment type="caution">
    <text evidence="3">The sequence shown here is derived from an EMBL/GenBank/DDBJ whole genome shotgun (WGS) entry which is preliminary data.</text>
</comment>
<evidence type="ECO:0000313" key="3">
    <source>
        <dbReference type="EMBL" id="TGJ72344.1"/>
    </source>
</evidence>
<feature type="coiled-coil region" evidence="1">
    <location>
        <begin position="22"/>
        <end position="60"/>
    </location>
</feature>
<protein>
    <submittedName>
        <fullName evidence="3">Uncharacterized protein</fullName>
    </submittedName>
</protein>
<proteinExistence type="predicted"/>
<feature type="chain" id="PRO_5034636614" evidence="2">
    <location>
        <begin position="20"/>
        <end position="114"/>
    </location>
</feature>
<dbReference type="Proteomes" id="UP000297595">
    <property type="component" value="Unassembled WGS sequence"/>
</dbReference>
<dbReference type="EMBL" id="SOZJ01000002">
    <property type="protein sequence ID" value="TGJ72344.1"/>
    <property type="molecule type" value="Genomic_DNA"/>
</dbReference>
<gene>
    <name evidence="3" type="ORF">EYR41_004243</name>
</gene>
<name>A0A8H2HMZ3_ORBOL</name>
<reference evidence="3 4" key="1">
    <citation type="submission" date="2019-03" db="EMBL/GenBank/DDBJ databases">
        <title>Nematode-trapping fungi genome.</title>
        <authorList>
            <person name="Vidal-Diez De Ulzurrun G."/>
        </authorList>
    </citation>
    <scope>NUCLEOTIDE SEQUENCE [LARGE SCALE GENOMIC DNA]</scope>
    <source>
        <strain evidence="3 4">TWF154</strain>
    </source>
</reference>
<evidence type="ECO:0000313" key="4">
    <source>
        <dbReference type="Proteomes" id="UP000297595"/>
    </source>
</evidence>
<evidence type="ECO:0000256" key="1">
    <source>
        <dbReference type="SAM" id="Coils"/>
    </source>
</evidence>
<evidence type="ECO:0000256" key="2">
    <source>
        <dbReference type="SAM" id="SignalP"/>
    </source>
</evidence>
<organism evidence="3 4">
    <name type="scientific">Orbilia oligospora</name>
    <name type="common">Nematode-trapping fungus</name>
    <name type="synonym">Arthrobotrys oligospora</name>
    <dbReference type="NCBI Taxonomy" id="2813651"/>
    <lineage>
        <taxon>Eukaryota</taxon>
        <taxon>Fungi</taxon>
        <taxon>Dikarya</taxon>
        <taxon>Ascomycota</taxon>
        <taxon>Pezizomycotina</taxon>
        <taxon>Orbiliomycetes</taxon>
        <taxon>Orbiliales</taxon>
        <taxon>Orbiliaceae</taxon>
        <taxon>Orbilia</taxon>
    </lineage>
</organism>
<feature type="signal peptide" evidence="2">
    <location>
        <begin position="1"/>
        <end position="19"/>
    </location>
</feature>
<sequence>MKISTLLYAILVGASAAAAVTVDQVQERLDNCNREIAATKDREKARVEKWQQCEKELEELKANPGPKGAAATKTVTTTCTKTATVAGKAQTVTVTVTATPDDDFSSYKRRARRH</sequence>